<dbReference type="GO" id="GO:0032005">
    <property type="term" value="P:signal transduction involved in positive regulation of conjugation with cellular fusion"/>
    <property type="evidence" value="ECO:0007669"/>
    <property type="project" value="EnsemblFungi"/>
</dbReference>
<gene>
    <name evidence="3" type="ORF">SOCG_00146</name>
</gene>
<dbReference type="HOGENOM" id="CLU_041328_0_0_1"/>
<evidence type="ECO:0000313" key="4">
    <source>
        <dbReference type="Proteomes" id="UP000016088"/>
    </source>
</evidence>
<dbReference type="EMBL" id="KE503207">
    <property type="protein sequence ID" value="EPX72383.1"/>
    <property type="molecule type" value="Genomic_DNA"/>
</dbReference>
<dbReference type="OMA" id="IPHYSER"/>
<sequence length="567" mass="65120">MPHTASNATLKNTVNVFTSSLLTSTGTFPKPVIGESVVQVGNHAYLFGGRDAEDGIPVNDLYFVDLETGSWKLVENQGSLKPTPRYFHSGVYWNENLVFFGGIGLDEENNSLCGLSSTEIFNLETKTWRVVPSETNESENMEDAEASTCQPLPRYGHLYCVLGDYMIVYCGQDLSNNYIEQINAFDLKREKWVHSSPFAYHCGVYRSNCTSLHCESEFFRYCSPEGKGSIKDTTERQDQFVGSLLFYLNSNFVDVKRELILLKLYKVSDTEGNREETDEHKGYHSSLYFEEVNVTEKFVGTSMPPGLRFPRVYMVGNNLILSGIYLTSSRQAFVLWVYSLDRENWIQLDTLGLLNHGSWFKCLCMPQSNQLVIFGNQTRRLIQDYNVRQSNYDNVVYIELEAYGVYRKPKIPHYSERSEKLGKLLLSGVSDMEILTVERNHIPCLSKILYKRWPKFQKLLDQTAESNQDAFRMSLSELGPQVAELPFTPINSTGSRMLYMPFNFETCTAFLYYLYCGKINEAYLSTKTLCNLLILAKHDEGMETFFQYIVHLLHNTLNRNNDFSFEH</sequence>
<dbReference type="InterPro" id="IPR015915">
    <property type="entry name" value="Kelch-typ_b-propeller"/>
</dbReference>
<keyword evidence="1" id="KW-0880">Kelch repeat</keyword>
<dbReference type="GeneID" id="25029130"/>
<protein>
    <submittedName>
        <fullName evidence="3">Ras1-Scd pathway protein Ral2</fullName>
    </submittedName>
</protein>
<dbReference type="PANTHER" id="PTHR43503:SF2">
    <property type="entry name" value="NEGATIVE REGULATOR OF SPORULATION MDS3-RELATED"/>
    <property type="match status" value="1"/>
</dbReference>
<reference evidence="3 4" key="1">
    <citation type="journal article" date="2011" name="Science">
        <title>Comparative functional genomics of the fission yeasts.</title>
        <authorList>
            <person name="Rhind N."/>
            <person name="Chen Z."/>
            <person name="Yassour M."/>
            <person name="Thompson D.A."/>
            <person name="Haas B.J."/>
            <person name="Habib N."/>
            <person name="Wapinski I."/>
            <person name="Roy S."/>
            <person name="Lin M.F."/>
            <person name="Heiman D.I."/>
            <person name="Young S.K."/>
            <person name="Furuya K."/>
            <person name="Guo Y."/>
            <person name="Pidoux A."/>
            <person name="Chen H.M."/>
            <person name="Robbertse B."/>
            <person name="Goldberg J.M."/>
            <person name="Aoki K."/>
            <person name="Bayne E.H."/>
            <person name="Berlin A.M."/>
            <person name="Desjardins C.A."/>
            <person name="Dobbs E."/>
            <person name="Dukaj L."/>
            <person name="Fan L."/>
            <person name="FitzGerald M.G."/>
            <person name="French C."/>
            <person name="Gujja S."/>
            <person name="Hansen K."/>
            <person name="Keifenheim D."/>
            <person name="Levin J.Z."/>
            <person name="Mosher R.A."/>
            <person name="Mueller C.A."/>
            <person name="Pfiffner J."/>
            <person name="Priest M."/>
            <person name="Russ C."/>
            <person name="Smialowska A."/>
            <person name="Swoboda P."/>
            <person name="Sykes S.M."/>
            <person name="Vaughn M."/>
            <person name="Vengrova S."/>
            <person name="Yoder R."/>
            <person name="Zeng Q."/>
            <person name="Allshire R."/>
            <person name="Baulcombe D."/>
            <person name="Birren B.W."/>
            <person name="Brown W."/>
            <person name="Ekwall K."/>
            <person name="Kellis M."/>
            <person name="Leatherwood J."/>
            <person name="Levin H."/>
            <person name="Margalit H."/>
            <person name="Martienssen R."/>
            <person name="Nieduszynski C.A."/>
            <person name="Spatafora J.W."/>
            <person name="Friedman N."/>
            <person name="Dalgaard J.Z."/>
            <person name="Baumann P."/>
            <person name="Niki H."/>
            <person name="Regev A."/>
            <person name="Nusbaum C."/>
        </authorList>
    </citation>
    <scope>NUCLEOTIDE SEQUENCE [LARGE SCALE GENOMIC DNA]</scope>
    <source>
        <strain evidence="4">yFS286</strain>
    </source>
</reference>
<dbReference type="GO" id="GO:0005739">
    <property type="term" value="C:mitochondrion"/>
    <property type="evidence" value="ECO:0007669"/>
    <property type="project" value="TreeGrafter"/>
</dbReference>
<evidence type="ECO:0000256" key="2">
    <source>
        <dbReference type="ARBA" id="ARBA00022737"/>
    </source>
</evidence>
<proteinExistence type="predicted"/>
<dbReference type="InterPro" id="IPR011333">
    <property type="entry name" value="SKP1/BTB/POZ_sf"/>
</dbReference>
<dbReference type="Pfam" id="PF24681">
    <property type="entry name" value="Kelch_KLHDC2_KLHL20_DRC7"/>
    <property type="match status" value="1"/>
</dbReference>
<dbReference type="GO" id="GO:0005829">
    <property type="term" value="C:cytosol"/>
    <property type="evidence" value="ECO:0007669"/>
    <property type="project" value="TreeGrafter"/>
</dbReference>
<evidence type="ECO:0000256" key="1">
    <source>
        <dbReference type="ARBA" id="ARBA00022441"/>
    </source>
</evidence>
<dbReference type="PANTHER" id="PTHR43503">
    <property type="entry name" value="MCG48959-RELATED"/>
    <property type="match status" value="1"/>
</dbReference>
<evidence type="ECO:0000313" key="3">
    <source>
        <dbReference type="EMBL" id="EPX72383.1"/>
    </source>
</evidence>
<dbReference type="SUPFAM" id="SSF117281">
    <property type="entry name" value="Kelch motif"/>
    <property type="match status" value="1"/>
</dbReference>
<dbReference type="AlphaFoldDB" id="S9PY51"/>
<dbReference type="GO" id="GO:0045454">
    <property type="term" value="P:cell redox homeostasis"/>
    <property type="evidence" value="ECO:0007669"/>
    <property type="project" value="TreeGrafter"/>
</dbReference>
<keyword evidence="2" id="KW-0677">Repeat</keyword>
<dbReference type="Gene3D" id="3.30.710.10">
    <property type="entry name" value="Potassium Channel Kv1.1, Chain A"/>
    <property type="match status" value="1"/>
</dbReference>
<dbReference type="Proteomes" id="UP000016088">
    <property type="component" value="Unassembled WGS sequence"/>
</dbReference>
<keyword evidence="4" id="KW-1185">Reference proteome</keyword>
<organism evidence="3 4">
    <name type="scientific">Schizosaccharomyces octosporus (strain yFS286)</name>
    <name type="common">Fission yeast</name>
    <name type="synonym">Octosporomyces octosporus</name>
    <dbReference type="NCBI Taxonomy" id="483514"/>
    <lineage>
        <taxon>Eukaryota</taxon>
        <taxon>Fungi</taxon>
        <taxon>Dikarya</taxon>
        <taxon>Ascomycota</taxon>
        <taxon>Taphrinomycotina</taxon>
        <taxon>Schizosaccharomycetes</taxon>
        <taxon>Schizosaccharomycetales</taxon>
        <taxon>Schizosaccharomycetaceae</taxon>
        <taxon>Schizosaccharomyces</taxon>
    </lineage>
</organism>
<dbReference type="VEuPathDB" id="FungiDB:SOCG_00146"/>
<accession>S9PY51</accession>
<dbReference type="RefSeq" id="XP_013018020.1">
    <property type="nucleotide sequence ID" value="XM_013162566.1"/>
</dbReference>
<dbReference type="OrthoDB" id="10001928at2759"/>
<dbReference type="Gene3D" id="2.120.10.80">
    <property type="entry name" value="Kelch-type beta propeller"/>
    <property type="match status" value="1"/>
</dbReference>
<name>S9PY51_SCHOY</name>
<dbReference type="eggNOG" id="KOG0379">
    <property type="taxonomic scope" value="Eukaryota"/>
</dbReference>